<keyword evidence="6" id="KW-0325">Glycoprotein</keyword>
<dbReference type="InterPro" id="IPR011013">
    <property type="entry name" value="Gal_mutarotase_sf_dom"/>
</dbReference>
<evidence type="ECO:0000256" key="7">
    <source>
        <dbReference type="ARBA" id="ARBA00023295"/>
    </source>
</evidence>
<evidence type="ECO:0000256" key="8">
    <source>
        <dbReference type="ARBA" id="ARBA00041343"/>
    </source>
</evidence>
<dbReference type="InterPro" id="IPR044913">
    <property type="entry name" value="P_trefoil_dom_sf"/>
</dbReference>
<dbReference type="EMBL" id="JALJOT010000004">
    <property type="protein sequence ID" value="KAK9915638.1"/>
    <property type="molecule type" value="Genomic_DNA"/>
</dbReference>
<sequence>MEWSRTLLTALVLSAAFFLAIAEDQCNSTGPRKDCGYFGITSDQCQSKGCCYIPAPPTTGAALLSLPVCFYKNNGDSSYSLNNLAPSADGTAQRGQLSQQSSTQPELGQDLSPLDVSVEYLTPSIMRVKIGRPERNEVPPSIFNSTMPQGSSTPPSNATYAFDYSRSPFSFTVTRAGNTADQSLFTTKGSRLIFKDQYLELTSAVPKEAALYGIGEHISTSGLLLRREGAPLTLWNRDNAASEPDQNTYGSWPFLLDVRPGGATHGVLLMNSHGMDIVLTQTQISYRVIGGVLDFYFFMGPTPHAVLEQLTSIVGRPFMPPYWSMGLMNSKYGYGSVKQMTRVVESYMQAQIPLETFVTDSQYMDKDQDFTFSADYALDDFQNFRTLLDKNGQRWVPILDPPIHIKENYGAYDSGIASGVFVKDITGRPYAGQLWPGATNWPDFMNQRTIDWWQQQIQSVYKQVPLDGVWLDMNEVSNYCSGDVCIDPGNILPANDFQCRLSCAWGPSAKSDSVQGPRAQIPPGIFNPPYAINNANNQMNISIKTLAVTSSHFDGTLEYEAHNLYGLYQCKATAEALRAIRQKRHFIFTRSTFVGSGAYTAHWTGDSASTWQDLRWQVPAVVAPGLVGISFTGADICGFQNLATEELCARWIAVGAWQPLARVHHAQSFQELYRWPAVAEVSRKVLGWRLRAMPYLYTAFYDSHVYGCPIARPLFFTFPSDAGTLALKEQWMMGDALLITPVLRRGANSTKGYFPPGVWYNLYNHSAINTTSGGQNVTVEALVTDPTPIHVLGGNIVPLSQGGMNTNAARSNPLSLLVALALVASGNSSQRCTGPCTPQQGAVQQACGHMYLDGGEELELGSSRDHLLAFSAYTTRAVNATTGQVRLSWPGLPVNGSGACSGDVAWPILDGVVILGTSPADPASFSMQVIGNSTRAQRLDPAMVSFDTAASSLTLKAMNRTLTCGEDLLLSWTGSS</sequence>
<evidence type="ECO:0000256" key="11">
    <source>
        <dbReference type="SAM" id="MobiDB-lite"/>
    </source>
</evidence>
<comment type="similarity">
    <text evidence="2 10">Belongs to the glycosyl hydrolase 31 family.</text>
</comment>
<comment type="caution">
    <text evidence="9">Lacks conserved residue(s) required for the propagation of feature annotation.</text>
</comment>
<dbReference type="Gene3D" id="3.20.20.80">
    <property type="entry name" value="Glycosidases"/>
    <property type="match status" value="1"/>
</dbReference>
<feature type="signal peptide" evidence="12">
    <location>
        <begin position="1"/>
        <end position="22"/>
    </location>
</feature>
<dbReference type="Pfam" id="PF01055">
    <property type="entry name" value="Glyco_hydro_31_2nd"/>
    <property type="match status" value="1"/>
</dbReference>
<dbReference type="InterPro" id="IPR017853">
    <property type="entry name" value="GH"/>
</dbReference>
<evidence type="ECO:0000256" key="9">
    <source>
        <dbReference type="PROSITE-ProRule" id="PRU00779"/>
    </source>
</evidence>
<dbReference type="Gene3D" id="2.60.40.1180">
    <property type="entry name" value="Golgi alpha-mannosidase II"/>
    <property type="match status" value="2"/>
</dbReference>
<keyword evidence="4" id="KW-0472">Membrane</keyword>
<dbReference type="SUPFAM" id="SSF51011">
    <property type="entry name" value="Glycosyl hydrolase domain"/>
    <property type="match status" value="1"/>
</dbReference>
<dbReference type="CDD" id="cd14752">
    <property type="entry name" value="GH31_N"/>
    <property type="match status" value="1"/>
</dbReference>
<gene>
    <name evidence="14" type="ORF">WJX75_001864</name>
</gene>
<dbReference type="PROSITE" id="PS00025">
    <property type="entry name" value="P_TREFOIL_1"/>
    <property type="match status" value="1"/>
</dbReference>
<evidence type="ECO:0000313" key="14">
    <source>
        <dbReference type="EMBL" id="KAK9915638.1"/>
    </source>
</evidence>
<name>A0ABR2YV03_9CHLO</name>
<dbReference type="Pfam" id="PF00088">
    <property type="entry name" value="Trefoil"/>
    <property type="match status" value="1"/>
</dbReference>
<keyword evidence="15" id="KW-1185">Reference proteome</keyword>
<feature type="compositionally biased region" description="Polar residues" evidence="11">
    <location>
        <begin position="93"/>
        <end position="106"/>
    </location>
</feature>
<evidence type="ECO:0000256" key="3">
    <source>
        <dbReference type="ARBA" id="ARBA00022801"/>
    </source>
</evidence>
<protein>
    <recommendedName>
        <fullName evidence="8">Maltase</fullName>
    </recommendedName>
</protein>
<feature type="region of interest" description="Disordered" evidence="11">
    <location>
        <begin position="82"/>
        <end position="110"/>
    </location>
</feature>
<comment type="caution">
    <text evidence="14">The sequence shown here is derived from an EMBL/GenBank/DDBJ whole genome shotgun (WGS) entry which is preliminary data.</text>
</comment>
<organism evidence="14 15">
    <name type="scientific">Coccomyxa subellipsoidea</name>
    <dbReference type="NCBI Taxonomy" id="248742"/>
    <lineage>
        <taxon>Eukaryota</taxon>
        <taxon>Viridiplantae</taxon>
        <taxon>Chlorophyta</taxon>
        <taxon>core chlorophytes</taxon>
        <taxon>Trebouxiophyceae</taxon>
        <taxon>Trebouxiophyceae incertae sedis</taxon>
        <taxon>Coccomyxaceae</taxon>
        <taxon>Coccomyxa</taxon>
    </lineage>
</organism>
<dbReference type="PROSITE" id="PS51448">
    <property type="entry name" value="P_TREFOIL_2"/>
    <property type="match status" value="1"/>
</dbReference>
<evidence type="ECO:0000256" key="10">
    <source>
        <dbReference type="RuleBase" id="RU361185"/>
    </source>
</evidence>
<keyword evidence="7 10" id="KW-0326">Glycosidase</keyword>
<keyword evidence="3 10" id="KW-0378">Hydrolase</keyword>
<evidence type="ECO:0000256" key="2">
    <source>
        <dbReference type="ARBA" id="ARBA00007806"/>
    </source>
</evidence>
<evidence type="ECO:0000256" key="6">
    <source>
        <dbReference type="ARBA" id="ARBA00023180"/>
    </source>
</evidence>
<dbReference type="InterPro" id="IPR000519">
    <property type="entry name" value="P_trefoil_dom"/>
</dbReference>
<dbReference type="Gene3D" id="4.10.110.10">
    <property type="entry name" value="Spasmolytic Protein, domain 1"/>
    <property type="match status" value="1"/>
</dbReference>
<dbReference type="Gene3D" id="2.60.40.1760">
    <property type="entry name" value="glycosyl hydrolase (family 31)"/>
    <property type="match status" value="1"/>
</dbReference>
<comment type="subcellular location">
    <subcellularLocation>
        <location evidence="1">Endomembrane system</location>
    </subcellularLocation>
</comment>
<keyword evidence="12" id="KW-0732">Signal</keyword>
<dbReference type="CDD" id="cd00111">
    <property type="entry name" value="Trefoil"/>
    <property type="match status" value="1"/>
</dbReference>
<feature type="chain" id="PRO_5046460930" description="Maltase" evidence="12">
    <location>
        <begin position="23"/>
        <end position="976"/>
    </location>
</feature>
<evidence type="ECO:0000256" key="12">
    <source>
        <dbReference type="SAM" id="SignalP"/>
    </source>
</evidence>
<evidence type="ECO:0000256" key="5">
    <source>
        <dbReference type="ARBA" id="ARBA00023157"/>
    </source>
</evidence>
<dbReference type="Proteomes" id="UP001491310">
    <property type="component" value="Unassembled WGS sequence"/>
</dbReference>
<dbReference type="SUPFAM" id="SSF51445">
    <property type="entry name" value="(Trans)glycosidases"/>
    <property type="match status" value="1"/>
</dbReference>
<dbReference type="InterPro" id="IPR048395">
    <property type="entry name" value="Glyco_hydro_31_C"/>
</dbReference>
<dbReference type="SUPFAM" id="SSF74650">
    <property type="entry name" value="Galactose mutarotase-like"/>
    <property type="match status" value="1"/>
</dbReference>
<dbReference type="InterPro" id="IPR000322">
    <property type="entry name" value="Glyco_hydro_31_TIM"/>
</dbReference>
<proteinExistence type="inferred from homology"/>
<feature type="domain" description="P-type" evidence="13">
    <location>
        <begin position="24"/>
        <end position="73"/>
    </location>
</feature>
<dbReference type="Pfam" id="PF13802">
    <property type="entry name" value="Gal_mutarotas_2"/>
    <property type="match status" value="1"/>
</dbReference>
<evidence type="ECO:0000256" key="4">
    <source>
        <dbReference type="ARBA" id="ARBA00023136"/>
    </source>
</evidence>
<dbReference type="PANTHER" id="PTHR22762">
    <property type="entry name" value="ALPHA-GLUCOSIDASE"/>
    <property type="match status" value="1"/>
</dbReference>
<keyword evidence="5 9" id="KW-1015">Disulfide bond</keyword>
<dbReference type="SUPFAM" id="SSF57492">
    <property type="entry name" value="Trefoil"/>
    <property type="match status" value="1"/>
</dbReference>
<dbReference type="InterPro" id="IPR013780">
    <property type="entry name" value="Glyco_hydro_b"/>
</dbReference>
<dbReference type="InterPro" id="IPR017957">
    <property type="entry name" value="P_trefoil_CS"/>
</dbReference>
<evidence type="ECO:0000313" key="15">
    <source>
        <dbReference type="Proteomes" id="UP001491310"/>
    </source>
</evidence>
<dbReference type="CDD" id="cd06602">
    <property type="entry name" value="GH31_MGAM_SI_GAA"/>
    <property type="match status" value="1"/>
</dbReference>
<dbReference type="InterPro" id="IPR030458">
    <property type="entry name" value="Glyco_hydro_31_AS"/>
</dbReference>
<accession>A0ABR2YV03</accession>
<dbReference type="PROSITE" id="PS00129">
    <property type="entry name" value="GLYCOSYL_HYDROL_F31_1"/>
    <property type="match status" value="1"/>
</dbReference>
<dbReference type="InterPro" id="IPR025887">
    <property type="entry name" value="Glyco_hydro_31_N_dom"/>
</dbReference>
<dbReference type="PANTHER" id="PTHR22762:SF133">
    <property type="entry name" value="P-TYPE DOMAIN-CONTAINING PROTEIN"/>
    <property type="match status" value="1"/>
</dbReference>
<dbReference type="SMART" id="SM00018">
    <property type="entry name" value="PD"/>
    <property type="match status" value="1"/>
</dbReference>
<evidence type="ECO:0000259" key="13">
    <source>
        <dbReference type="PROSITE" id="PS51448"/>
    </source>
</evidence>
<reference evidence="14 15" key="1">
    <citation type="journal article" date="2024" name="Nat. Commun.">
        <title>Phylogenomics reveals the evolutionary origins of lichenization in chlorophyte algae.</title>
        <authorList>
            <person name="Puginier C."/>
            <person name="Libourel C."/>
            <person name="Otte J."/>
            <person name="Skaloud P."/>
            <person name="Haon M."/>
            <person name="Grisel S."/>
            <person name="Petersen M."/>
            <person name="Berrin J.G."/>
            <person name="Delaux P.M."/>
            <person name="Dal Grande F."/>
            <person name="Keller J."/>
        </authorList>
    </citation>
    <scope>NUCLEOTIDE SEQUENCE [LARGE SCALE GENOMIC DNA]</scope>
    <source>
        <strain evidence="14 15">SAG 216-7</strain>
    </source>
</reference>
<feature type="disulfide bond" evidence="9">
    <location>
        <begin position="35"/>
        <end position="50"/>
    </location>
</feature>
<evidence type="ECO:0000256" key="1">
    <source>
        <dbReference type="ARBA" id="ARBA00004308"/>
    </source>
</evidence>
<dbReference type="Pfam" id="PF21365">
    <property type="entry name" value="Glyco_hydro_31_3rd"/>
    <property type="match status" value="1"/>
</dbReference>